<reference evidence="4 5" key="1">
    <citation type="journal article" date="2024" name="Plant J.">
        <title>Genome sequences and population genomics reveal climatic adaptation and genomic divergence between two closely related sweetgum species.</title>
        <authorList>
            <person name="Xu W.Q."/>
            <person name="Ren C.Q."/>
            <person name="Zhang X.Y."/>
            <person name="Comes H.P."/>
            <person name="Liu X.H."/>
            <person name="Li Y.G."/>
            <person name="Kettle C.J."/>
            <person name="Jalonen R."/>
            <person name="Gaisberger H."/>
            <person name="Ma Y.Z."/>
            <person name="Qiu Y.X."/>
        </authorList>
    </citation>
    <scope>NUCLEOTIDE SEQUENCE [LARGE SCALE GENOMIC DNA]</scope>
    <source>
        <strain evidence="4">Hangzhou</strain>
    </source>
</reference>
<evidence type="ECO:0000256" key="2">
    <source>
        <dbReference type="ARBA" id="ARBA00022821"/>
    </source>
</evidence>
<dbReference type="PANTHER" id="PTHR23155:SF1205">
    <property type="entry name" value="DISEASE RESISTANCE PROTEIN RPM1"/>
    <property type="match status" value="1"/>
</dbReference>
<dbReference type="InterPro" id="IPR027417">
    <property type="entry name" value="P-loop_NTPase"/>
</dbReference>
<evidence type="ECO:0000259" key="3">
    <source>
        <dbReference type="Pfam" id="PF23559"/>
    </source>
</evidence>
<evidence type="ECO:0000313" key="5">
    <source>
        <dbReference type="Proteomes" id="UP001415857"/>
    </source>
</evidence>
<dbReference type="InterPro" id="IPR044974">
    <property type="entry name" value="Disease_R_plants"/>
</dbReference>
<dbReference type="Gene3D" id="1.10.10.10">
    <property type="entry name" value="Winged helix-like DNA-binding domain superfamily/Winged helix DNA-binding domain"/>
    <property type="match status" value="1"/>
</dbReference>
<dbReference type="Pfam" id="PF23559">
    <property type="entry name" value="WHD_DRP"/>
    <property type="match status" value="1"/>
</dbReference>
<dbReference type="GO" id="GO:0098542">
    <property type="term" value="P:defense response to other organism"/>
    <property type="evidence" value="ECO:0007669"/>
    <property type="project" value="TreeGrafter"/>
</dbReference>
<gene>
    <name evidence="4" type="ORF">L1049_007995</name>
</gene>
<feature type="domain" description="Disease resistance protein winged helix" evidence="3">
    <location>
        <begin position="68"/>
        <end position="140"/>
    </location>
</feature>
<dbReference type="FunFam" id="1.10.10.10:FF:000322">
    <property type="entry name" value="Probable disease resistance protein At1g63360"/>
    <property type="match status" value="1"/>
</dbReference>
<dbReference type="Proteomes" id="UP001415857">
    <property type="component" value="Unassembled WGS sequence"/>
</dbReference>
<dbReference type="SUPFAM" id="SSF52540">
    <property type="entry name" value="P-loop containing nucleoside triphosphate hydrolases"/>
    <property type="match status" value="1"/>
</dbReference>
<keyword evidence="2" id="KW-0611">Plant defense</keyword>
<keyword evidence="5" id="KW-1185">Reference proteome</keyword>
<dbReference type="EMBL" id="JBBPBK010000002">
    <property type="protein sequence ID" value="KAK9289835.1"/>
    <property type="molecule type" value="Genomic_DNA"/>
</dbReference>
<dbReference type="InterPro" id="IPR036388">
    <property type="entry name" value="WH-like_DNA-bd_sf"/>
</dbReference>
<sequence>MKCPGIPLAVRTLGCLLYMKTEEYEWLYIRDNDIWKLGQKENDILPALMLSYQPFPSYLKQCFAYCSIFPKDYEIQRETMINYWMAQGLLQSPNKSRQYEDIGNRYFDELMSISFFEDVNSYLDNEIHSCKIHDLVLDLAQQVTGTEWLNVDSNSQINP</sequence>
<accession>A0AAP0S901</accession>
<dbReference type="PANTHER" id="PTHR23155">
    <property type="entry name" value="DISEASE RESISTANCE PROTEIN RP"/>
    <property type="match status" value="1"/>
</dbReference>
<evidence type="ECO:0000313" key="4">
    <source>
        <dbReference type="EMBL" id="KAK9289835.1"/>
    </source>
</evidence>
<keyword evidence="1" id="KW-0677">Repeat</keyword>
<organism evidence="4 5">
    <name type="scientific">Liquidambar formosana</name>
    <name type="common">Formosan gum</name>
    <dbReference type="NCBI Taxonomy" id="63359"/>
    <lineage>
        <taxon>Eukaryota</taxon>
        <taxon>Viridiplantae</taxon>
        <taxon>Streptophyta</taxon>
        <taxon>Embryophyta</taxon>
        <taxon>Tracheophyta</taxon>
        <taxon>Spermatophyta</taxon>
        <taxon>Magnoliopsida</taxon>
        <taxon>eudicotyledons</taxon>
        <taxon>Gunneridae</taxon>
        <taxon>Pentapetalae</taxon>
        <taxon>Saxifragales</taxon>
        <taxon>Altingiaceae</taxon>
        <taxon>Liquidambar</taxon>
    </lineage>
</organism>
<dbReference type="AlphaFoldDB" id="A0AAP0S901"/>
<protein>
    <recommendedName>
        <fullName evidence="3">Disease resistance protein winged helix domain-containing protein</fullName>
    </recommendedName>
</protein>
<evidence type="ECO:0000256" key="1">
    <source>
        <dbReference type="ARBA" id="ARBA00022737"/>
    </source>
</evidence>
<comment type="caution">
    <text evidence="4">The sequence shown here is derived from an EMBL/GenBank/DDBJ whole genome shotgun (WGS) entry which is preliminary data.</text>
</comment>
<proteinExistence type="predicted"/>
<dbReference type="InterPro" id="IPR058922">
    <property type="entry name" value="WHD_DRP"/>
</dbReference>
<name>A0AAP0S901_LIQFO</name>